<keyword evidence="1" id="KW-0175">Coiled coil</keyword>
<evidence type="ECO:0000313" key="4">
    <source>
        <dbReference type="Proteomes" id="UP000247409"/>
    </source>
</evidence>
<dbReference type="Pfam" id="PF07432">
    <property type="entry name" value="Hc1"/>
    <property type="match status" value="1"/>
</dbReference>
<dbReference type="EMBL" id="NBIV01000125">
    <property type="protein sequence ID" value="PXF43425.1"/>
    <property type="molecule type" value="Genomic_DNA"/>
</dbReference>
<evidence type="ECO:0008006" key="5">
    <source>
        <dbReference type="Google" id="ProtNLM"/>
    </source>
</evidence>
<comment type="caution">
    <text evidence="3">The sequence shown here is derived from an EMBL/GenBank/DDBJ whole genome shotgun (WGS) entry which is preliminary data.</text>
</comment>
<keyword evidence="4" id="KW-1185">Reference proteome</keyword>
<evidence type="ECO:0000256" key="1">
    <source>
        <dbReference type="SAM" id="Coils"/>
    </source>
</evidence>
<accession>A0A2V3IMW9</accession>
<proteinExistence type="predicted"/>
<evidence type="ECO:0000313" key="3">
    <source>
        <dbReference type="EMBL" id="PXF43425.1"/>
    </source>
</evidence>
<gene>
    <name evidence="3" type="ORF">BWQ96_06815</name>
</gene>
<reference evidence="3 4" key="1">
    <citation type="journal article" date="2018" name="Mol. Biol. Evol.">
        <title>Analysis of the draft genome of the red seaweed Gracilariopsis chorda provides insights into genome size evolution in Rhodophyta.</title>
        <authorList>
            <person name="Lee J."/>
            <person name="Yang E.C."/>
            <person name="Graf L."/>
            <person name="Yang J.H."/>
            <person name="Qiu H."/>
            <person name="Zel Zion U."/>
            <person name="Chan C.X."/>
            <person name="Stephens T.G."/>
            <person name="Weber A.P.M."/>
            <person name="Boo G.H."/>
            <person name="Boo S.M."/>
            <person name="Kim K.M."/>
            <person name="Shin Y."/>
            <person name="Jung M."/>
            <person name="Lee S.J."/>
            <person name="Yim H.S."/>
            <person name="Lee J.H."/>
            <person name="Bhattacharya D."/>
            <person name="Yoon H.S."/>
        </authorList>
    </citation>
    <scope>NUCLEOTIDE SEQUENCE [LARGE SCALE GENOMIC DNA]</scope>
    <source>
        <strain evidence="3 4">SKKU-2015</strain>
        <tissue evidence="3">Whole body</tissue>
    </source>
</reference>
<protein>
    <recommendedName>
        <fullName evidence="5">Histone H1</fullName>
    </recommendedName>
</protein>
<sequence>MMLTFGASAHTFPPAPPATQRLKRKTRLIVKDMEKLQQLKEVMDAVSKDSTKFFEKGNKAAGTRARKNLQELKKLAQELRVAIQDTKANMANTAAE</sequence>
<evidence type="ECO:0000256" key="2">
    <source>
        <dbReference type="SAM" id="MobiDB-lite"/>
    </source>
</evidence>
<dbReference type="OrthoDB" id="4654at2759"/>
<feature type="region of interest" description="Disordered" evidence="2">
    <location>
        <begin position="1"/>
        <end position="20"/>
    </location>
</feature>
<dbReference type="GO" id="GO:0030527">
    <property type="term" value="F:structural constituent of chromatin"/>
    <property type="evidence" value="ECO:0007669"/>
    <property type="project" value="InterPro"/>
</dbReference>
<dbReference type="Proteomes" id="UP000247409">
    <property type="component" value="Unassembled WGS sequence"/>
</dbReference>
<name>A0A2V3IMW9_9FLOR</name>
<feature type="coiled-coil region" evidence="1">
    <location>
        <begin position="62"/>
        <end position="96"/>
    </location>
</feature>
<dbReference type="InterPro" id="IPR010886">
    <property type="entry name" value="Hc1"/>
</dbReference>
<dbReference type="GO" id="GO:0003677">
    <property type="term" value="F:DNA binding"/>
    <property type="evidence" value="ECO:0007669"/>
    <property type="project" value="InterPro"/>
</dbReference>
<organism evidence="3 4">
    <name type="scientific">Gracilariopsis chorda</name>
    <dbReference type="NCBI Taxonomy" id="448386"/>
    <lineage>
        <taxon>Eukaryota</taxon>
        <taxon>Rhodophyta</taxon>
        <taxon>Florideophyceae</taxon>
        <taxon>Rhodymeniophycidae</taxon>
        <taxon>Gracilariales</taxon>
        <taxon>Gracilariaceae</taxon>
        <taxon>Gracilariopsis</taxon>
    </lineage>
</organism>
<dbReference type="AlphaFoldDB" id="A0A2V3IMW9"/>